<dbReference type="Pfam" id="PF13578">
    <property type="entry name" value="Methyltransf_24"/>
    <property type="match status" value="1"/>
</dbReference>
<protein>
    <submittedName>
        <fullName evidence="2">Uncharacterized protein</fullName>
    </submittedName>
</protein>
<reference evidence="2 3" key="1">
    <citation type="submission" date="2019-07" db="EMBL/GenBank/DDBJ databases">
        <title>Genomes of Cafeteria roenbergensis.</title>
        <authorList>
            <person name="Fischer M.G."/>
            <person name="Hackl T."/>
            <person name="Roman M."/>
        </authorList>
    </citation>
    <scope>NUCLEOTIDE SEQUENCE [LARGE SCALE GENOMIC DNA]</scope>
    <source>
        <strain evidence="2 3">RCC970-E3</strain>
    </source>
</reference>
<dbReference type="AlphaFoldDB" id="A0A5A8DH21"/>
<feature type="chain" id="PRO_5023002061" evidence="1">
    <location>
        <begin position="20"/>
        <end position="1271"/>
    </location>
</feature>
<comment type="caution">
    <text evidence="2">The sequence shown here is derived from an EMBL/GenBank/DDBJ whole genome shotgun (WGS) entry which is preliminary data.</text>
</comment>
<proteinExistence type="predicted"/>
<sequence length="1271" mass="135842">MVARLSRVALLCAVGGAIAAHAKLARQVGSSASPQGSLALTLLAKPHDQRAGAAWNDLVDATLPSSVATGVRDGSLVLVMMHHKQSATASAVFDDSTLSFRSGTSWFSQGMVYVQHAEETAIPIATPVEAQSSAVMGRTLTLLANGARAGRVSFGGAVGDLGSPGSGMVAVSVGQLARGDVMDARAAMAWLRWAGTAGVAVRQPVEPFPLNTCGTRSGAGSTTDATAAFFRRLWLADSAGQTTPFLAVPGHPGHSCVHQIGQPLYPLRAVPHVLVHPTPSLPTAPKPAKAGQVSPESGLLWNVSMAVAEALVRDSNSYGGASRSHATIAPAIVTSVWSATLATPVTQEPGSPWQVVSCVAPFKHFVIHDWSNPLELSQWMADDAKKLLAAQSITEPSLEQLHAASTWVSIKAIMDQAAEVATSCVDAGTWVQPDQWGALDATSPAGAAAFARQSYRQLAATPALATLRRSLLAVPWLTALSRLPIPDDPERYNATDDLFVALNFADAATRESLLTAQHLAPLALTPSLFTPSHMLFASPPASEPQLFSVPDWPDPLRAADYGAASAALRGVAPPTCLEITGTAPHAADQPALSTCQHIATNLNLPNMTSASFTHATPESLEATSGLLEGAVPSGVVAVPALHRFRTTASHATMSRLAAAVRFVWGQGAASLPVVRIDPCTVITQFDRDPLPFSSEKPFSPAHIDTAQQLRETVAQGATRLSRGNLTSVALQCSGLNNDLWEQSISLAEELARTVPSPDKVPAGWGIARAHLVRRELMAERSVEIRRRQLPSSDAGWPAARALRRLGKTLSATAQFRDMRLAGSQLPQLDTPPRRGANRGVAWGAGEFALADLRKFTISGRQTINIKLLVDRAASLLRHIAAAPTPAERAARTRPLWYGEIGCRDDATFASLRDRVRIAVSSIPGISHADAAALDVRRIGVDPQSGGNLRMTSDEFFADPRFRNVRFDVLFVDGLHEGQQALRDVENGIARLYDGGFITMHDIGVFHRLWQSWPPAGSGHPSAGTIFEGTDTRPDMWPHYWNGDTWRAMAVLLTREDVDPWVVEADFGVGVVAKRPNPHPIELDVPALPRSRTLGAAGRFEVVRGESDAERRALEATARRSPLGWSDDGARPLLAATYGSEPDSLGHFACDGYWDWKSRQSLVAAGADRHESDATVLEMLQAALADDYDAFFGTERPLLAHPVVRCLRGELGQSMDDLRLKEDIPEGSSSSSRLLDWNEWASTMSWRVRRLAVNQVRAWAAGTFPARGLGLS</sequence>
<name>A0A5A8DH21_CAFRO</name>
<evidence type="ECO:0000256" key="1">
    <source>
        <dbReference type="SAM" id="SignalP"/>
    </source>
</evidence>
<dbReference type="EMBL" id="VLTL01000053">
    <property type="protein sequence ID" value="KAA0164656.1"/>
    <property type="molecule type" value="Genomic_DNA"/>
</dbReference>
<gene>
    <name evidence="2" type="ORF">FNF28_03717</name>
</gene>
<accession>A0A5A8DH21</accession>
<evidence type="ECO:0000313" key="3">
    <source>
        <dbReference type="Proteomes" id="UP000324907"/>
    </source>
</evidence>
<keyword evidence="1" id="KW-0732">Signal</keyword>
<dbReference type="Proteomes" id="UP000324907">
    <property type="component" value="Unassembled WGS sequence"/>
</dbReference>
<feature type="signal peptide" evidence="1">
    <location>
        <begin position="1"/>
        <end position="19"/>
    </location>
</feature>
<organism evidence="2 3">
    <name type="scientific">Cafeteria roenbergensis</name>
    <name type="common">Marine flagellate</name>
    <dbReference type="NCBI Taxonomy" id="33653"/>
    <lineage>
        <taxon>Eukaryota</taxon>
        <taxon>Sar</taxon>
        <taxon>Stramenopiles</taxon>
        <taxon>Bigyra</taxon>
        <taxon>Opalozoa</taxon>
        <taxon>Bicosoecida</taxon>
        <taxon>Cafeteriaceae</taxon>
        <taxon>Cafeteria</taxon>
    </lineage>
</organism>
<evidence type="ECO:0000313" key="2">
    <source>
        <dbReference type="EMBL" id="KAA0164656.1"/>
    </source>
</evidence>